<dbReference type="AlphaFoldDB" id="A0A147BG58"/>
<reference evidence="1" key="1">
    <citation type="journal article" date="2018" name="PLoS Negl. Trop. Dis.">
        <title>Sialome diversity of ticks revealed by RNAseq of single tick salivary glands.</title>
        <authorList>
            <person name="Perner J."/>
            <person name="Kropackova S."/>
            <person name="Kopacek P."/>
            <person name="Ribeiro J.M."/>
        </authorList>
    </citation>
    <scope>NUCLEOTIDE SEQUENCE</scope>
    <source>
        <strain evidence="1">Siblings of single egg batch collected in Ceske Budejovice</strain>
        <tissue evidence="1">Salivary glands</tissue>
    </source>
</reference>
<organism evidence="1">
    <name type="scientific">Ixodes ricinus</name>
    <name type="common">Common tick</name>
    <name type="synonym">Acarus ricinus</name>
    <dbReference type="NCBI Taxonomy" id="34613"/>
    <lineage>
        <taxon>Eukaryota</taxon>
        <taxon>Metazoa</taxon>
        <taxon>Ecdysozoa</taxon>
        <taxon>Arthropoda</taxon>
        <taxon>Chelicerata</taxon>
        <taxon>Arachnida</taxon>
        <taxon>Acari</taxon>
        <taxon>Parasitiformes</taxon>
        <taxon>Ixodida</taxon>
        <taxon>Ixodoidea</taxon>
        <taxon>Ixodidae</taxon>
        <taxon>Ixodinae</taxon>
        <taxon>Ixodes</taxon>
    </lineage>
</organism>
<protein>
    <submittedName>
        <fullName evidence="1">Putative rna-directed dna polymerase from mobile element jockey-like protein</fullName>
    </submittedName>
</protein>
<dbReference type="GO" id="GO:0003964">
    <property type="term" value="F:RNA-directed DNA polymerase activity"/>
    <property type="evidence" value="ECO:0007669"/>
    <property type="project" value="UniProtKB-KW"/>
</dbReference>
<keyword evidence="1" id="KW-0808">Transferase</keyword>
<dbReference type="EMBL" id="GEGO01005638">
    <property type="protein sequence ID" value="JAR89766.1"/>
    <property type="molecule type" value="Transcribed_RNA"/>
</dbReference>
<dbReference type="PANTHER" id="PTHR21301:SF10">
    <property type="entry name" value="REVERSE TRANSCRIPTASE DOMAIN-CONTAINING PROTEIN"/>
    <property type="match status" value="1"/>
</dbReference>
<accession>A0A147BG58</accession>
<dbReference type="CDD" id="cd10442">
    <property type="entry name" value="GIY-YIG_PLEs"/>
    <property type="match status" value="1"/>
</dbReference>
<feature type="non-terminal residue" evidence="1">
    <location>
        <position position="1"/>
    </location>
</feature>
<proteinExistence type="predicted"/>
<dbReference type="PANTHER" id="PTHR21301">
    <property type="entry name" value="REVERSE TRANSCRIPTASE"/>
    <property type="match status" value="1"/>
</dbReference>
<keyword evidence="1" id="KW-0695">RNA-directed DNA polymerase</keyword>
<name>A0A147BG58_IXORI</name>
<keyword evidence="1" id="KW-0548">Nucleotidyltransferase</keyword>
<sequence length="253" mass="28950">FRHQLKTMTTFFIERGYPLGLLRNASSRVFNISRHDALFPQSRSKPPCNPLIFTFHPSIPRLGKLIMDATSHLVDSKVISKAPALTYRRQPNLRSLLVRSNRSIRPQTLLPGTTPCGAPKCLTCKHTGPPPNLPMRIPDNHTCKSSNLIYIISCTLCPTLLYIGETDRRLHERFREHRRLVTLERAGQLKHDLSTHVSKHFSSTNHSELNMRICVIKSGFHTPTSRKKEENRLIFNLKTEFPSGLNMKLTFGY</sequence>
<evidence type="ECO:0000313" key="1">
    <source>
        <dbReference type="EMBL" id="JAR89766.1"/>
    </source>
</evidence>